<accession>A0A2S9V901</accession>
<dbReference type="PROSITE" id="PS51340">
    <property type="entry name" value="MOSC"/>
    <property type="match status" value="1"/>
</dbReference>
<dbReference type="Gene3D" id="2.40.33.20">
    <property type="entry name" value="PK beta-barrel domain-like"/>
    <property type="match status" value="1"/>
</dbReference>
<dbReference type="GO" id="GO:0030170">
    <property type="term" value="F:pyridoxal phosphate binding"/>
    <property type="evidence" value="ECO:0007669"/>
    <property type="project" value="InterPro"/>
</dbReference>
<sequence>MQVAALYAGKPAPLGPRKALSAICKQPAYFLTVHHDRTDEDTQANKRLHGGPEKVLHQYSLAGYELIKQHYPALAGQTIAGSIGENLTVEGMTDETVMIGDIYAFGEVVVQVGAPRAPCNKINHRFNTPNLDRFTGNHGITGWYYRVLRTGIIHTGDSVALESRQAKTVSVGELMRSVYNPDYFARASDYVGLEVLDAEWRDKCEKAMAKAGR</sequence>
<comment type="caution">
    <text evidence="2">The sequence shown here is derived from an EMBL/GenBank/DDBJ whole genome shotgun (WGS) entry which is preliminary data.</text>
</comment>
<dbReference type="OrthoDB" id="9786134at2"/>
<dbReference type="Proteomes" id="UP000238949">
    <property type="component" value="Unassembled WGS sequence"/>
</dbReference>
<evidence type="ECO:0000313" key="3">
    <source>
        <dbReference type="Proteomes" id="UP000238949"/>
    </source>
</evidence>
<keyword evidence="3" id="KW-1185">Reference proteome</keyword>
<evidence type="ECO:0000259" key="1">
    <source>
        <dbReference type="PROSITE" id="PS51340"/>
    </source>
</evidence>
<dbReference type="GO" id="GO:0030151">
    <property type="term" value="F:molybdenum ion binding"/>
    <property type="evidence" value="ECO:0007669"/>
    <property type="project" value="InterPro"/>
</dbReference>
<dbReference type="EMBL" id="PVNP01000152">
    <property type="protein sequence ID" value="PRO72903.1"/>
    <property type="molecule type" value="Genomic_DNA"/>
</dbReference>
<dbReference type="PANTHER" id="PTHR30212">
    <property type="entry name" value="PROTEIN YIIM"/>
    <property type="match status" value="1"/>
</dbReference>
<dbReference type="Pfam" id="PF03473">
    <property type="entry name" value="MOSC"/>
    <property type="match status" value="1"/>
</dbReference>
<dbReference type="AlphaFoldDB" id="A0A2S9V901"/>
<feature type="domain" description="MOSC" evidence="1">
    <location>
        <begin position="25"/>
        <end position="162"/>
    </location>
</feature>
<gene>
    <name evidence="2" type="ORF">C6Y40_13970</name>
</gene>
<evidence type="ECO:0000313" key="2">
    <source>
        <dbReference type="EMBL" id="PRO72903.1"/>
    </source>
</evidence>
<dbReference type="RefSeq" id="WP_105935125.1">
    <property type="nucleotide sequence ID" value="NZ_PVNP01000152.1"/>
</dbReference>
<dbReference type="InterPro" id="IPR005302">
    <property type="entry name" value="MoCF_Sase_C"/>
</dbReference>
<name>A0A2S9V901_9ALTE</name>
<dbReference type="SUPFAM" id="SSF50800">
    <property type="entry name" value="PK beta-barrel domain-like"/>
    <property type="match status" value="1"/>
</dbReference>
<dbReference type="PANTHER" id="PTHR30212:SF2">
    <property type="entry name" value="PROTEIN YIIM"/>
    <property type="match status" value="1"/>
</dbReference>
<dbReference type="InterPro" id="IPR052353">
    <property type="entry name" value="Benzoxazolinone_Detox_Enz"/>
</dbReference>
<protein>
    <submittedName>
        <fullName evidence="2">MOSC domain-containing protein</fullName>
    </submittedName>
</protein>
<reference evidence="3" key="1">
    <citation type="journal article" date="2020" name="Int. J. Syst. Evol. Microbiol.">
        <title>Alteromonas alba sp. nov., a marine bacterium isolated from the seawater of the West Pacific Ocean.</title>
        <authorList>
            <person name="Sun C."/>
            <person name="Wu Y.-H."/>
            <person name="Xamxidin M."/>
            <person name="Cheng H."/>
            <person name="Xu X.-W."/>
        </authorList>
    </citation>
    <scope>NUCLEOTIDE SEQUENCE [LARGE SCALE GENOMIC DNA]</scope>
    <source>
        <strain evidence="3">190</strain>
    </source>
</reference>
<dbReference type="InterPro" id="IPR011037">
    <property type="entry name" value="Pyrv_Knase-like_insert_dom_sf"/>
</dbReference>
<dbReference type="GO" id="GO:0003824">
    <property type="term" value="F:catalytic activity"/>
    <property type="evidence" value="ECO:0007669"/>
    <property type="project" value="InterPro"/>
</dbReference>
<organism evidence="2 3">
    <name type="scientific">Alteromonas alba</name>
    <dbReference type="NCBI Taxonomy" id="2079529"/>
    <lineage>
        <taxon>Bacteria</taxon>
        <taxon>Pseudomonadati</taxon>
        <taxon>Pseudomonadota</taxon>
        <taxon>Gammaproteobacteria</taxon>
        <taxon>Alteromonadales</taxon>
        <taxon>Alteromonadaceae</taxon>
        <taxon>Alteromonas/Salinimonas group</taxon>
        <taxon>Alteromonas</taxon>
    </lineage>
</organism>
<proteinExistence type="predicted"/>